<sequence>MAQPMTTFPEAYPQQNPHYGYDQGPPPAYNPAPSAPQTQLGSMAQPMTTFPEAYPQQNPHYGYDQGPPPAYNPAPSAPQTQLGSMAQPMTTFPEAYPQQNPHYGYDQGPPAYNPAPSAPKTQRGSMAQPMRTFPEAYPQQNPHYGYDQGPPAYNPAPSAPKTQVVVNQPAPATTNTVFVRPRVKPPNYMGLSISVLVMVNPLFGTIALIFSMLSDCDYGSGDVEGARSKGKIALWLNIIGMVTSIIVTVVAIVWYFVEIGAVSDSIYDET</sequence>
<dbReference type="AlphaFoldDB" id="A0A1S3H5U4"/>
<feature type="transmembrane region" description="Helical" evidence="7">
    <location>
        <begin position="234"/>
        <end position="257"/>
    </location>
</feature>
<keyword evidence="5 7" id="KW-0472">Membrane</keyword>
<feature type="compositionally biased region" description="Pro residues" evidence="6">
    <location>
        <begin position="66"/>
        <end position="76"/>
    </location>
</feature>
<evidence type="ECO:0000256" key="3">
    <source>
        <dbReference type="ARBA" id="ARBA00022692"/>
    </source>
</evidence>
<dbReference type="InParanoid" id="A0A1S3H5U4"/>
<dbReference type="Pfam" id="PF04505">
    <property type="entry name" value="CD225"/>
    <property type="match status" value="1"/>
</dbReference>
<dbReference type="GO" id="GO:0016020">
    <property type="term" value="C:membrane"/>
    <property type="evidence" value="ECO:0007669"/>
    <property type="project" value="UniProtKB-SubCell"/>
</dbReference>
<dbReference type="OrthoDB" id="10038436at2759"/>
<feature type="compositionally biased region" description="Polar residues" evidence="6">
    <location>
        <begin position="37"/>
        <end position="48"/>
    </location>
</feature>
<keyword evidence="4 7" id="KW-1133">Transmembrane helix</keyword>
<protein>
    <submittedName>
        <fullName evidence="9">Extensin-2-like</fullName>
    </submittedName>
</protein>
<feature type="compositionally biased region" description="Polar residues" evidence="6">
    <location>
        <begin position="79"/>
        <end position="90"/>
    </location>
</feature>
<evidence type="ECO:0000256" key="6">
    <source>
        <dbReference type="SAM" id="MobiDB-lite"/>
    </source>
</evidence>
<organism evidence="8 9">
    <name type="scientific">Lingula anatina</name>
    <name type="common">Brachiopod</name>
    <name type="synonym">Lingula unguis</name>
    <dbReference type="NCBI Taxonomy" id="7574"/>
    <lineage>
        <taxon>Eukaryota</taxon>
        <taxon>Metazoa</taxon>
        <taxon>Spiralia</taxon>
        <taxon>Lophotrochozoa</taxon>
        <taxon>Brachiopoda</taxon>
        <taxon>Linguliformea</taxon>
        <taxon>Lingulata</taxon>
        <taxon>Lingulida</taxon>
        <taxon>Linguloidea</taxon>
        <taxon>Lingulidae</taxon>
        <taxon>Lingula</taxon>
    </lineage>
</organism>
<evidence type="ECO:0000256" key="2">
    <source>
        <dbReference type="ARBA" id="ARBA00006843"/>
    </source>
</evidence>
<feature type="compositionally biased region" description="Pro residues" evidence="6">
    <location>
        <begin position="24"/>
        <end position="34"/>
    </location>
</feature>
<evidence type="ECO:0000313" key="9">
    <source>
        <dbReference type="RefSeq" id="XP_013380499.1"/>
    </source>
</evidence>
<evidence type="ECO:0000313" key="8">
    <source>
        <dbReference type="Proteomes" id="UP000085678"/>
    </source>
</evidence>
<dbReference type="PRINTS" id="PR01217">
    <property type="entry name" value="PRICHEXTENSN"/>
</dbReference>
<dbReference type="GeneID" id="106151677"/>
<dbReference type="PANTHER" id="PTHR14948">
    <property type="entry name" value="NG5"/>
    <property type="match status" value="1"/>
</dbReference>
<evidence type="ECO:0000256" key="7">
    <source>
        <dbReference type="SAM" id="Phobius"/>
    </source>
</evidence>
<dbReference type="RefSeq" id="XP_013380499.1">
    <property type="nucleotide sequence ID" value="XM_013525045.1"/>
</dbReference>
<dbReference type="Proteomes" id="UP000085678">
    <property type="component" value="Unplaced"/>
</dbReference>
<evidence type="ECO:0000256" key="5">
    <source>
        <dbReference type="ARBA" id="ARBA00023136"/>
    </source>
</evidence>
<keyword evidence="3 7" id="KW-0812">Transmembrane</keyword>
<dbReference type="InterPro" id="IPR007593">
    <property type="entry name" value="CD225/Dispanin_fam"/>
</dbReference>
<feature type="region of interest" description="Disordered" evidence="6">
    <location>
        <begin position="1"/>
        <end position="157"/>
    </location>
</feature>
<evidence type="ECO:0000256" key="1">
    <source>
        <dbReference type="ARBA" id="ARBA00004370"/>
    </source>
</evidence>
<feature type="transmembrane region" description="Helical" evidence="7">
    <location>
        <begin position="188"/>
        <end position="213"/>
    </location>
</feature>
<dbReference type="InterPro" id="IPR051423">
    <property type="entry name" value="CD225/Dispanin"/>
</dbReference>
<dbReference type="KEGG" id="lak:106151677"/>
<comment type="subcellular location">
    <subcellularLocation>
        <location evidence="1">Membrane</location>
    </subcellularLocation>
</comment>
<name>A0A1S3H5U4_LINAN</name>
<dbReference type="PANTHER" id="PTHR14948:SF25">
    <property type="entry name" value="DUF4190 DOMAIN-CONTAINING PROTEIN"/>
    <property type="match status" value="1"/>
</dbReference>
<accession>A0A1S3H5U4</accession>
<reference evidence="9" key="1">
    <citation type="submission" date="2025-08" db="UniProtKB">
        <authorList>
            <consortium name="RefSeq"/>
        </authorList>
    </citation>
    <scope>IDENTIFICATION</scope>
    <source>
        <tissue evidence="9">Gonads</tissue>
    </source>
</reference>
<proteinExistence type="inferred from homology"/>
<gene>
    <name evidence="9" type="primary">LOC106151677</name>
</gene>
<keyword evidence="8" id="KW-1185">Reference proteome</keyword>
<comment type="similarity">
    <text evidence="2">Belongs to the CD225/Dispanin family.</text>
</comment>
<evidence type="ECO:0000256" key="4">
    <source>
        <dbReference type="ARBA" id="ARBA00022989"/>
    </source>
</evidence>